<dbReference type="OMA" id="TWGEPWK"/>
<dbReference type="STRING" id="71139.A0A059D5Y8"/>
<dbReference type="PANTHER" id="PTHR13132">
    <property type="entry name" value="ALPHA- 1,6 -FUCOSYLTRANSFERASE"/>
    <property type="match status" value="1"/>
</dbReference>
<dbReference type="InParanoid" id="A0A059D5Y8"/>
<organism evidence="2">
    <name type="scientific">Eucalyptus grandis</name>
    <name type="common">Flooded gum</name>
    <dbReference type="NCBI Taxonomy" id="71139"/>
    <lineage>
        <taxon>Eukaryota</taxon>
        <taxon>Viridiplantae</taxon>
        <taxon>Streptophyta</taxon>
        <taxon>Embryophyta</taxon>
        <taxon>Tracheophyta</taxon>
        <taxon>Spermatophyta</taxon>
        <taxon>Magnoliopsida</taxon>
        <taxon>eudicotyledons</taxon>
        <taxon>Gunneridae</taxon>
        <taxon>Pentapetalae</taxon>
        <taxon>rosids</taxon>
        <taxon>malvids</taxon>
        <taxon>Myrtales</taxon>
        <taxon>Myrtaceae</taxon>
        <taxon>Myrtoideae</taxon>
        <taxon>Eucalypteae</taxon>
        <taxon>Eucalyptus</taxon>
    </lineage>
</organism>
<accession>A0A059D5Y8</accession>
<protein>
    <submittedName>
        <fullName evidence="2">Uncharacterized protein</fullName>
    </submittedName>
</protein>
<dbReference type="Gene3D" id="3.40.50.11350">
    <property type="match status" value="1"/>
</dbReference>
<reference evidence="2" key="1">
    <citation type="submission" date="2013-07" db="EMBL/GenBank/DDBJ databases">
        <title>The genome of Eucalyptus grandis.</title>
        <authorList>
            <person name="Schmutz J."/>
            <person name="Hayes R."/>
            <person name="Myburg A."/>
            <person name="Tuskan G."/>
            <person name="Grattapaglia D."/>
            <person name="Rokhsar D.S."/>
        </authorList>
    </citation>
    <scope>NUCLEOTIDE SEQUENCE</scope>
    <source>
        <tissue evidence="2">Leaf extractions</tissue>
    </source>
</reference>
<dbReference type="Gramene" id="KCW85635">
    <property type="protein sequence ID" value="KCW85635"/>
    <property type="gene ID" value="EUGRSUZ_B02425"/>
</dbReference>
<proteinExistence type="predicted"/>
<dbReference type="PANTHER" id="PTHR13132:SF29">
    <property type="entry name" value="ALPHA-(1,6)-FUCOSYLTRANSFERASE"/>
    <property type="match status" value="1"/>
</dbReference>
<dbReference type="eggNOG" id="ENOG502QSTM">
    <property type="taxonomic scope" value="Eukaryota"/>
</dbReference>
<sequence>MHSVSVTDEQPENLRRQEISEGSSPPWITGSDQENYPLTRKVQSDLWIHQHPSNCSDPRLRFLVADWERSPGFGIGAQIAAMCGLLAIALREKRVLVTNYYNRADHDGCKGSARSSWSCYFLPETSQECQDRALELIRSHDACESGIITAKQNYSSKQIWHGKIPNFWGDPWTYLKPTTEINGRLISRHREMDIRWWRAQGVRYLTRFQTKYTCGLMNAARHAAFGAEAAKIVLPGSCGEACVGHRKAVWSDRKPWVPRPLLSMHVRMGDKAGEMKVVGFEEYIRLANRMRMRFPHLRSIWLSTEMQEVVDKSRSYASWNFYNTDVRRQIGDTSMAEYEASLGRETSTNYPLVNFLMASDADFFIGALGSNWCFLIDGMRNTGGKVMAGYLSVNKDRFW</sequence>
<dbReference type="GO" id="GO:0046921">
    <property type="term" value="F:alpha-(1-&gt;6)-fucosyltransferase activity"/>
    <property type="evidence" value="ECO:0000318"/>
    <property type="project" value="GO_Central"/>
</dbReference>
<name>A0A059D5Y8_EUCGR</name>
<dbReference type="GO" id="GO:0006487">
    <property type="term" value="P:protein N-linked glycosylation"/>
    <property type="evidence" value="ECO:0000318"/>
    <property type="project" value="GO_Central"/>
</dbReference>
<dbReference type="AlphaFoldDB" id="A0A059D5Y8"/>
<feature type="region of interest" description="Disordered" evidence="1">
    <location>
        <begin position="1"/>
        <end position="33"/>
    </location>
</feature>
<evidence type="ECO:0000313" key="2">
    <source>
        <dbReference type="EMBL" id="KCW85635.1"/>
    </source>
</evidence>
<gene>
    <name evidence="2" type="ORF">EUGRSUZ_B02425</name>
</gene>
<dbReference type="EMBL" id="KK198754">
    <property type="protein sequence ID" value="KCW85635.1"/>
    <property type="molecule type" value="Genomic_DNA"/>
</dbReference>
<evidence type="ECO:0000256" key="1">
    <source>
        <dbReference type="SAM" id="MobiDB-lite"/>
    </source>
</evidence>